<protein>
    <submittedName>
        <fullName evidence="1">Uncharacterized protein</fullName>
    </submittedName>
</protein>
<reference evidence="1 2" key="1">
    <citation type="journal article" date="2018" name="Int. J. Syst. Evol. Microbiol.">
        <title>Parvibium lacunae gen. nov., sp. nov., a new member of the family Alcaligenaceae isolated from a freshwater pond.</title>
        <authorList>
            <person name="Chen W.M."/>
            <person name="Xie P.B."/>
            <person name="Hsu M.Y."/>
            <person name="Sheu S.Y."/>
        </authorList>
    </citation>
    <scope>NUCLEOTIDE SEQUENCE [LARGE SCALE GENOMIC DNA]</scope>
    <source>
        <strain evidence="1 2">KMB9</strain>
    </source>
</reference>
<dbReference type="EMBL" id="QPGB01000001">
    <property type="protein sequence ID" value="RCS59747.1"/>
    <property type="molecule type" value="Genomic_DNA"/>
</dbReference>
<accession>A0A368L807</accession>
<organism evidence="1 2">
    <name type="scientific">Parvibium lacunae</name>
    <dbReference type="NCBI Taxonomy" id="1888893"/>
    <lineage>
        <taxon>Bacteria</taxon>
        <taxon>Pseudomonadati</taxon>
        <taxon>Pseudomonadota</taxon>
        <taxon>Betaproteobacteria</taxon>
        <taxon>Burkholderiales</taxon>
        <taxon>Alcaligenaceae</taxon>
        <taxon>Parvibium</taxon>
    </lineage>
</organism>
<comment type="caution">
    <text evidence="1">The sequence shown here is derived from an EMBL/GenBank/DDBJ whole genome shotgun (WGS) entry which is preliminary data.</text>
</comment>
<dbReference type="RefSeq" id="WP_114401895.1">
    <property type="nucleotide sequence ID" value="NZ_QPGB01000001.1"/>
</dbReference>
<evidence type="ECO:0000313" key="2">
    <source>
        <dbReference type="Proteomes" id="UP000252357"/>
    </source>
</evidence>
<keyword evidence="2" id="KW-1185">Reference proteome</keyword>
<evidence type="ECO:0000313" key="1">
    <source>
        <dbReference type="EMBL" id="RCS59747.1"/>
    </source>
</evidence>
<name>A0A368L807_9BURK</name>
<dbReference type="OrthoDB" id="8690410at2"/>
<dbReference type="AlphaFoldDB" id="A0A368L807"/>
<gene>
    <name evidence="1" type="ORF">DU000_03295</name>
</gene>
<proteinExistence type="predicted"/>
<sequence>MQDLSYKTHRIYFEHHELGRVGFLDFNTGKMVFDGDMHESAKIFFDLLSSKWGTRNTEMLAADKQGMLIDYQGMLNQAAEALERSREKALAFMLQQFKQHLSQAGKAFYKQDLPTVDEFLQLYCVAQEGRVALKAKEQA</sequence>
<dbReference type="Proteomes" id="UP000252357">
    <property type="component" value="Unassembled WGS sequence"/>
</dbReference>